<evidence type="ECO:0000313" key="5">
    <source>
        <dbReference type="EMBL" id="RKN80580.1"/>
    </source>
</evidence>
<name>A0A3B0C5D6_9BACL</name>
<dbReference type="Gene3D" id="1.10.10.60">
    <property type="entry name" value="Homeodomain-like"/>
    <property type="match status" value="1"/>
</dbReference>
<keyword evidence="1" id="KW-0805">Transcription regulation</keyword>
<keyword evidence="6" id="KW-1185">Reference proteome</keyword>
<evidence type="ECO:0000313" key="6">
    <source>
        <dbReference type="Proteomes" id="UP000282311"/>
    </source>
</evidence>
<dbReference type="SUPFAM" id="SSF46689">
    <property type="entry name" value="Homeodomain-like"/>
    <property type="match status" value="1"/>
</dbReference>
<evidence type="ECO:0000256" key="2">
    <source>
        <dbReference type="ARBA" id="ARBA00023125"/>
    </source>
</evidence>
<dbReference type="PANTHER" id="PTHR46796">
    <property type="entry name" value="HTH-TYPE TRANSCRIPTIONAL ACTIVATOR RHAS-RELATED"/>
    <property type="match status" value="1"/>
</dbReference>
<dbReference type="InterPro" id="IPR009057">
    <property type="entry name" value="Homeodomain-like_sf"/>
</dbReference>
<dbReference type="GO" id="GO:0003700">
    <property type="term" value="F:DNA-binding transcription factor activity"/>
    <property type="evidence" value="ECO:0007669"/>
    <property type="project" value="InterPro"/>
</dbReference>
<protein>
    <submittedName>
        <fullName evidence="5">AraC family transcriptional regulator</fullName>
    </submittedName>
</protein>
<dbReference type="EMBL" id="RBAH01000014">
    <property type="protein sequence ID" value="RKN80580.1"/>
    <property type="molecule type" value="Genomic_DNA"/>
</dbReference>
<dbReference type="InterPro" id="IPR050204">
    <property type="entry name" value="AraC_XylS_family_regulators"/>
</dbReference>
<comment type="caution">
    <text evidence="5">The sequence shown here is derived from an EMBL/GenBank/DDBJ whole genome shotgun (WGS) entry which is preliminary data.</text>
</comment>
<keyword evidence="3" id="KW-0804">Transcription</keyword>
<evidence type="ECO:0000256" key="1">
    <source>
        <dbReference type="ARBA" id="ARBA00023015"/>
    </source>
</evidence>
<gene>
    <name evidence="5" type="ORF">D7M11_19025</name>
</gene>
<dbReference type="PANTHER" id="PTHR46796:SF13">
    <property type="entry name" value="HTH-TYPE TRANSCRIPTIONAL ACTIVATOR RHAS"/>
    <property type="match status" value="1"/>
</dbReference>
<dbReference type="AlphaFoldDB" id="A0A3B0C5D6"/>
<dbReference type="GO" id="GO:0043565">
    <property type="term" value="F:sequence-specific DNA binding"/>
    <property type="evidence" value="ECO:0007669"/>
    <property type="project" value="InterPro"/>
</dbReference>
<organism evidence="5 6">
    <name type="scientific">Paenibacillus ginsengarvi</name>
    <dbReference type="NCBI Taxonomy" id="400777"/>
    <lineage>
        <taxon>Bacteria</taxon>
        <taxon>Bacillati</taxon>
        <taxon>Bacillota</taxon>
        <taxon>Bacilli</taxon>
        <taxon>Bacillales</taxon>
        <taxon>Paenibacillaceae</taxon>
        <taxon>Paenibacillus</taxon>
    </lineage>
</organism>
<dbReference type="OrthoDB" id="323290at2"/>
<evidence type="ECO:0000256" key="3">
    <source>
        <dbReference type="ARBA" id="ARBA00023163"/>
    </source>
</evidence>
<accession>A0A3B0C5D6</accession>
<keyword evidence="2" id="KW-0238">DNA-binding</keyword>
<reference evidence="5 6" key="1">
    <citation type="journal article" date="2007" name="Int. J. Syst. Evol. Microbiol.">
        <title>Paenibacillus ginsengarvi sp. nov., isolated from soil from ginseng cultivation.</title>
        <authorList>
            <person name="Yoon M.H."/>
            <person name="Ten L.N."/>
            <person name="Im W.T."/>
        </authorList>
    </citation>
    <scope>NUCLEOTIDE SEQUENCE [LARGE SCALE GENOMIC DNA]</scope>
    <source>
        <strain evidence="5 6">KCTC 13059</strain>
    </source>
</reference>
<dbReference type="Pfam" id="PF12833">
    <property type="entry name" value="HTH_18"/>
    <property type="match status" value="1"/>
</dbReference>
<proteinExistence type="predicted"/>
<dbReference type="Proteomes" id="UP000282311">
    <property type="component" value="Unassembled WGS sequence"/>
</dbReference>
<feature type="domain" description="HTH araC/xylS-type" evidence="4">
    <location>
        <begin position="106"/>
        <end position="206"/>
    </location>
</feature>
<sequence length="213" mass="24341">MHRPYVDVYVSAHESGIQCTFRDKRNYEAADSGRIIGARFKPGAFHTYWRKSLAGLHNKTIELQQVFAEADQAFIEHTLSLQDDAAVGALAELLQAQNPKYDPNIELINRIITAIETERLQTVGEIAEWAGKSERWLQQLFQTYIGIGTKWLLQRIKLLEAAKLIRDCDTPDWADIAYDLGYSSQQHFITDFKRVLGETPVHYKKKLSSQASE</sequence>
<evidence type="ECO:0000259" key="4">
    <source>
        <dbReference type="PROSITE" id="PS01124"/>
    </source>
</evidence>
<dbReference type="SMART" id="SM00342">
    <property type="entry name" value="HTH_ARAC"/>
    <property type="match status" value="1"/>
</dbReference>
<dbReference type="InterPro" id="IPR018060">
    <property type="entry name" value="HTH_AraC"/>
</dbReference>
<dbReference type="PROSITE" id="PS01124">
    <property type="entry name" value="HTH_ARAC_FAMILY_2"/>
    <property type="match status" value="1"/>
</dbReference>